<keyword evidence="3" id="KW-1185">Reference proteome</keyword>
<dbReference type="PROSITE" id="PS01276">
    <property type="entry name" value="PEPTIDASE_U32"/>
    <property type="match status" value="1"/>
</dbReference>
<dbReference type="OrthoDB" id="9807498at2"/>
<evidence type="ECO:0000259" key="1">
    <source>
        <dbReference type="Pfam" id="PF12392"/>
    </source>
</evidence>
<dbReference type="Pfam" id="PF01136">
    <property type="entry name" value="Peptidase_U32"/>
    <property type="match status" value="2"/>
</dbReference>
<dbReference type="KEGG" id="spoa:EQM13_06970"/>
<dbReference type="InterPro" id="IPR020988">
    <property type="entry name" value="Pept_U32_collagenase"/>
</dbReference>
<dbReference type="EMBL" id="CP035282">
    <property type="protein sequence ID" value="QAT63403.1"/>
    <property type="molecule type" value="Genomic_DNA"/>
</dbReference>
<name>A0A410QH61_9FIRM</name>
<dbReference type="PANTHER" id="PTHR30217">
    <property type="entry name" value="PEPTIDASE U32 FAMILY"/>
    <property type="match status" value="1"/>
</dbReference>
<feature type="domain" description="Peptidase U32 collagenase" evidence="1">
    <location>
        <begin position="366"/>
        <end position="482"/>
    </location>
</feature>
<protein>
    <submittedName>
        <fullName evidence="2">U32 family peptidase</fullName>
    </submittedName>
</protein>
<dbReference type="Pfam" id="PF12392">
    <property type="entry name" value="DUF3656"/>
    <property type="match status" value="1"/>
</dbReference>
<evidence type="ECO:0000313" key="2">
    <source>
        <dbReference type="EMBL" id="QAT63403.1"/>
    </source>
</evidence>
<proteinExistence type="predicted"/>
<dbReference type="Proteomes" id="UP000287969">
    <property type="component" value="Chromosome"/>
</dbReference>
<dbReference type="InterPro" id="IPR001539">
    <property type="entry name" value="Peptidase_U32"/>
</dbReference>
<dbReference type="AlphaFoldDB" id="A0A410QH61"/>
<dbReference type="PANTHER" id="PTHR30217:SF10">
    <property type="entry name" value="23S RRNA 5-HYDROXYCYTIDINE C2501 SYNTHASE"/>
    <property type="match status" value="1"/>
</dbReference>
<gene>
    <name evidence="2" type="ORF">EQM13_06970</name>
</gene>
<accession>A0A410QH61</accession>
<organism evidence="2 3">
    <name type="scientific">Acidilutibacter cellobiosedens</name>
    <dbReference type="NCBI Taxonomy" id="2507161"/>
    <lineage>
        <taxon>Bacteria</taxon>
        <taxon>Bacillati</taxon>
        <taxon>Bacillota</taxon>
        <taxon>Tissierellia</taxon>
        <taxon>Tissierellales</taxon>
        <taxon>Acidilutibacteraceae</taxon>
        <taxon>Acidilutibacter</taxon>
    </lineage>
</organism>
<reference evidence="3" key="1">
    <citation type="submission" date="2019-01" db="EMBL/GenBank/DDBJ databases">
        <title>Draft genomes of a novel of Sporanaerobacter strains.</title>
        <authorList>
            <person name="Ma S."/>
        </authorList>
    </citation>
    <scope>NUCLEOTIDE SEQUENCE [LARGE SCALE GENOMIC DNA]</scope>
    <source>
        <strain evidence="3">NJN-17</strain>
    </source>
</reference>
<evidence type="ECO:0000313" key="3">
    <source>
        <dbReference type="Proteomes" id="UP000287969"/>
    </source>
</evidence>
<dbReference type="InterPro" id="IPR051454">
    <property type="entry name" value="RNA/ubiquinone_mod_enzymes"/>
</dbReference>
<sequence length="790" mass="89918">MESLYAAIQNGADAVYLGGKLFSARQSAPNFDYEELKAAITYAHIRNVKVYVTVNILIADSEMKDALNYVKFLYENDIDGIIVQDLGLAYGIKDIFPELHLHGSTQMTVINREGALFLEKLGFNRVVLGREVSLKEIKSISSTTHIELEEFVHGALCVCYSGQCLMSSIIGGRSGNRGRCAQPCRMPYTIMKIGNGSIQEIKMEGKYLLSPKDLNTIDYLDKIINSGVASLKVEGRMKRPEYVAVIIEKYRKALDYGVKSITDQDREDILEIFNRGFTKGYVLGDFGKNFISYDRPDNRGVLIGKVAKWDKMYMYIKLFDKVEKGDGLEFQLDSGRYVGIIVNFSKDREELLRIKRIKGVKKKSEVYKTSDFMLIGKARESFQEERKKFPINMNLNISVGDKIKLSIDDGKYKVDVYSDGVVQRAENISLTTDKVVNQMDRLQNTPYYIKDIKMNFEGQGFFPMGGLNKLRRDGIQELNEKRELLNFRSEITDEEYGEKLEKLMSFNKPKSKKQRMSVRVSSIDQFKHINLNKLDRIYIGFSEDIEDIFKEIKKSGKEGFLYTDKIVGEEGLKDLGKNIELLQGLIDGVSVSNIGTLKYVQKYNIDIHGDIGLNVFNSLTAKLLKDSGVKSITLSPELDIKGIDEICRRSSLDFELSVYGYYPLMVLKHCPMALIKKCDNDKSCSNCRFKRGYGLKDRKGKIFQMIRNNKVTEIYNTVPLMLSEEVGGIFKSGVNMIRVDFTVEKENISRIQDAFFSISKNLTDKEDVLHTIADLKRNGITKGHLHRGIL</sequence>